<dbReference type="CDD" id="cd16434">
    <property type="entry name" value="CheB-CheR_fusion"/>
    <property type="match status" value="1"/>
</dbReference>
<evidence type="ECO:0000313" key="14">
    <source>
        <dbReference type="EMBL" id="ALP53933.1"/>
    </source>
</evidence>
<dbReference type="InterPro" id="IPR005467">
    <property type="entry name" value="His_kinase_dom"/>
</dbReference>
<dbReference type="STRING" id="1748243.Tel_12750"/>
<dbReference type="InterPro" id="IPR050903">
    <property type="entry name" value="Bact_Chemotaxis_MeTrfase"/>
</dbReference>
<feature type="domain" description="PAS" evidence="10">
    <location>
        <begin position="938"/>
        <end position="987"/>
    </location>
</feature>
<dbReference type="SUPFAM" id="SSF47757">
    <property type="entry name" value="Chemotaxis receptor methyltransferase CheR, N-terminal domain"/>
    <property type="match status" value="1"/>
</dbReference>
<feature type="coiled-coil region" evidence="7">
    <location>
        <begin position="683"/>
        <end position="773"/>
    </location>
</feature>
<keyword evidence="3" id="KW-0489">Methyltransferase</keyword>
<dbReference type="InterPro" id="IPR013656">
    <property type="entry name" value="PAS_4"/>
</dbReference>
<evidence type="ECO:0000256" key="1">
    <source>
        <dbReference type="ARBA" id="ARBA00000085"/>
    </source>
</evidence>
<dbReference type="SUPFAM" id="SSF47384">
    <property type="entry name" value="Homodimeric domain of signal transducing histidine kinase"/>
    <property type="match status" value="1"/>
</dbReference>
<feature type="domain" description="PAC" evidence="11">
    <location>
        <begin position="1119"/>
        <end position="1177"/>
    </location>
</feature>
<dbReference type="Pfam" id="PF13596">
    <property type="entry name" value="PAS_10"/>
    <property type="match status" value="1"/>
</dbReference>
<dbReference type="EMBL" id="CP013099">
    <property type="protein sequence ID" value="ALP53933.1"/>
    <property type="molecule type" value="Genomic_DNA"/>
</dbReference>
<organism evidence="14 15">
    <name type="scientific">Candidatus Tenderia electrophaga</name>
    <dbReference type="NCBI Taxonomy" id="1748243"/>
    <lineage>
        <taxon>Bacteria</taxon>
        <taxon>Pseudomonadati</taxon>
        <taxon>Pseudomonadota</taxon>
        <taxon>Gammaproteobacteria</taxon>
        <taxon>Candidatus Tenderiales</taxon>
        <taxon>Candidatus Tenderiaceae</taxon>
        <taxon>Candidatus Tenderia</taxon>
    </lineage>
</organism>
<dbReference type="Proteomes" id="UP000055136">
    <property type="component" value="Chromosome"/>
</dbReference>
<sequence length="1411" mass="157444">MADEREDDSENSVPEGDSRSDTHAALQDPDAPHHESGDQADGDITESPFPVVGVVASAGGVEAFKSFFKAMPGDSGMAFVLVPHLDPSHESMMATLVGRTTDMPVSEAQDGQRLAPNHVYVIPPDHFLSLDQGVIRLRRPAQKSASDLPIDPFLRSLADDQHEWAIGIILSGTGSYGSAGLKAIKGAGGMVMVQEPSSAEYESMPTSAIDTGLADYVLAPEQMPKALLDYVRHFPIETEEAVQSPDVEQDLSQVLALIQARTRFDFRAYRKRMVLRRVLRRMGINHLDTLSDYAALLRDQPDELQRLCKDLLISVTAFFRNPEMYEVLQTLVLPDLIEGRAADAPIRVWVPGCATGEEAYSIAILLLEALNAAGKTCPVQVFATDVDENALEVGRRGVYPESVVNDLGGGRVEHFFTKVDGHKRQVKKFLREAVLFAPQNLLTDAPFSRLDLVSCRNLLIYLESQVQQMLLQLFHFALKEGGFLMLGSSESIGRQVDLFQPVSRKWRIFRRLSAARRVHANFPIQPGERRAEQDRASPPVQRQANALQELTRKILVEKYAPAAVVIDTRFHVLHYSGPTHLYLQQPDGPPCSDLLSLAYAGLRPRIRAVVQGALGDKQHIEIQDLHIKRDGRNVPVRMRVQALPDRRLGDKLFLITFQDEPQTLPGPAPAAAAHPDASDQSLVQQLEFELKSTREELQSTIEELESSNEELKVSNEEVMSINEELQSTNEELESSKEELQSLNEELSTVNNQLQDKVEELESSNNDMDNLIASVDTAILFLAPDHTIQRFTPSATRLFNLIDSDLGRPLSDISYRCQDADLEQDIRQVLNHVAPISKEVQGQDDHWYLRQITSYRRHDGRVDGVVLTFTDITQLKQTELELREMARTLEQRVVTRTAELEDEIQERRVAQESLAKREWEFRAIFADAPVGMCQVEPQSGRLLVVNARFRQMTGYRDADLQQRSFVDLLHPDDRPVYFEQLSGAAQDARAVYQCEQRFLHHDGNVVWGEVKTIMVRDAEGVPLYAIIAVADISQRKALELNLAERREQLEAERNFKDVVLDTVGSLIIVIDQDEKLVQFNPACESLTGHRFDALKGTDAWWKLIPADEADSVRSVVDRLAAGERLVVNENHWFTKGGDMRLISWRSTAIRNTAGEIQCIVGSGTDVTEQRKAESEARQHLEEASRLQRLQTANELATTLAHELNQPLATIIMHADSSERLLHHPPLDPEQIGKKVRDISEQAMHAGEIIRRLRKFVGRNGSERVPMDLNGVIRRACGLMKSKALACGINIRLKLDDTLPPVLADEVHIEQVVLNLLRNAIEAIYGAQMTGGVITVYSRAVNEAAQVSVVDTGPGLDENTAAGLFEKLASDKPYGLGVGLRISLSLIQSSGGRLWVEPQQPGGIFHFRLPFAP</sequence>
<dbReference type="InterPro" id="IPR036804">
    <property type="entry name" value="CheR_N_sf"/>
</dbReference>
<feature type="domain" description="PAS" evidence="10">
    <location>
        <begin position="1058"/>
        <end position="1122"/>
    </location>
</feature>
<dbReference type="InterPro" id="IPR013655">
    <property type="entry name" value="PAS_fold_3"/>
</dbReference>
<evidence type="ECO:0000256" key="3">
    <source>
        <dbReference type="ARBA" id="ARBA00022603"/>
    </source>
</evidence>
<dbReference type="InterPro" id="IPR000014">
    <property type="entry name" value="PAS"/>
</dbReference>
<feature type="region of interest" description="Disordered" evidence="8">
    <location>
        <begin position="1"/>
        <end position="47"/>
    </location>
</feature>
<feature type="compositionally biased region" description="Acidic residues" evidence="8">
    <location>
        <begin position="1"/>
        <end position="10"/>
    </location>
</feature>
<dbReference type="GO" id="GO:0032259">
    <property type="term" value="P:methylation"/>
    <property type="evidence" value="ECO:0007669"/>
    <property type="project" value="UniProtKB-KW"/>
</dbReference>
<dbReference type="SMART" id="SM00086">
    <property type="entry name" value="PAC"/>
    <property type="match status" value="4"/>
</dbReference>
<dbReference type="InterPro" id="IPR036890">
    <property type="entry name" value="HATPase_C_sf"/>
</dbReference>
<comment type="catalytic activity">
    <reaction evidence="2">
        <text>L-glutamyl-[protein] + S-adenosyl-L-methionine = [protein]-L-glutamate 5-O-methyl ester + S-adenosyl-L-homocysteine</text>
        <dbReference type="Rhea" id="RHEA:24452"/>
        <dbReference type="Rhea" id="RHEA-COMP:10208"/>
        <dbReference type="Rhea" id="RHEA-COMP:10311"/>
        <dbReference type="ChEBI" id="CHEBI:29973"/>
        <dbReference type="ChEBI" id="CHEBI:57856"/>
        <dbReference type="ChEBI" id="CHEBI:59789"/>
        <dbReference type="ChEBI" id="CHEBI:82795"/>
        <dbReference type="EC" id="2.1.1.80"/>
    </reaction>
</comment>
<dbReference type="SMART" id="SM00388">
    <property type="entry name" value="HisKA"/>
    <property type="match status" value="1"/>
</dbReference>
<dbReference type="PRINTS" id="PR00996">
    <property type="entry name" value="CHERMTFRASE"/>
</dbReference>
<dbReference type="SUPFAM" id="SSF55874">
    <property type="entry name" value="ATPase domain of HSP90 chaperone/DNA topoisomerase II/histidine kinase"/>
    <property type="match status" value="1"/>
</dbReference>
<dbReference type="CDD" id="cd00082">
    <property type="entry name" value="HisKA"/>
    <property type="match status" value="1"/>
</dbReference>
<dbReference type="Gene3D" id="3.30.450.20">
    <property type="entry name" value="PAS domain"/>
    <property type="match status" value="3"/>
</dbReference>
<dbReference type="Gene3D" id="1.10.155.10">
    <property type="entry name" value="Chemotaxis receptor methyltransferase CheR, N-terminal domain"/>
    <property type="match status" value="1"/>
</dbReference>
<dbReference type="SMART" id="SM00138">
    <property type="entry name" value="MeTrc"/>
    <property type="match status" value="1"/>
</dbReference>
<dbReference type="Gene3D" id="1.10.287.130">
    <property type="match status" value="1"/>
</dbReference>
<dbReference type="GO" id="GO:0008984">
    <property type="term" value="F:protein-glutamate methylesterase activity"/>
    <property type="evidence" value="ECO:0007669"/>
    <property type="project" value="InterPro"/>
</dbReference>
<dbReference type="GO" id="GO:0000155">
    <property type="term" value="F:phosphorelay sensor kinase activity"/>
    <property type="evidence" value="ECO:0007669"/>
    <property type="project" value="InterPro"/>
</dbReference>
<evidence type="ECO:0000256" key="5">
    <source>
        <dbReference type="ARBA" id="ARBA00022691"/>
    </source>
</evidence>
<dbReference type="SUPFAM" id="SSF55785">
    <property type="entry name" value="PYP-like sensor domain (PAS domain)"/>
    <property type="match status" value="3"/>
</dbReference>
<name>A0A0S2TFT4_9GAMM</name>
<dbReference type="PROSITE" id="PS50113">
    <property type="entry name" value="PAC"/>
    <property type="match status" value="2"/>
</dbReference>
<dbReference type="NCBIfam" id="TIGR00229">
    <property type="entry name" value="sensory_box"/>
    <property type="match status" value="2"/>
</dbReference>
<dbReference type="Gene3D" id="3.40.50.150">
    <property type="entry name" value="Vaccinia Virus protein VP39"/>
    <property type="match status" value="1"/>
</dbReference>
<dbReference type="SMART" id="SM00091">
    <property type="entry name" value="PAS"/>
    <property type="match status" value="3"/>
</dbReference>
<dbReference type="GO" id="GO:0000156">
    <property type="term" value="F:phosphorelay response regulator activity"/>
    <property type="evidence" value="ECO:0007669"/>
    <property type="project" value="InterPro"/>
</dbReference>
<evidence type="ECO:0000256" key="6">
    <source>
        <dbReference type="PROSITE-ProRule" id="PRU00050"/>
    </source>
</evidence>
<dbReference type="PROSITE" id="PS50109">
    <property type="entry name" value="HIS_KIN"/>
    <property type="match status" value="1"/>
</dbReference>
<proteinExistence type="predicted"/>
<feature type="domain" description="CheR-type methyltransferase" evidence="13">
    <location>
        <begin position="248"/>
        <end position="510"/>
    </location>
</feature>
<evidence type="ECO:0000256" key="8">
    <source>
        <dbReference type="SAM" id="MobiDB-lite"/>
    </source>
</evidence>
<keyword evidence="5" id="KW-0949">S-adenosyl-L-methionine</keyword>
<dbReference type="PROSITE" id="PS50123">
    <property type="entry name" value="CHER"/>
    <property type="match status" value="1"/>
</dbReference>
<dbReference type="GO" id="GO:0008983">
    <property type="term" value="F:protein-glutamate O-methyltransferase activity"/>
    <property type="evidence" value="ECO:0007669"/>
    <property type="project" value="UniProtKB-EC"/>
</dbReference>
<dbReference type="Pfam" id="PF03705">
    <property type="entry name" value="CheR_N"/>
    <property type="match status" value="1"/>
</dbReference>
<protein>
    <recommendedName>
        <fullName evidence="16">Protein-glutamate O-methyltransferase</fullName>
    </recommendedName>
</protein>
<dbReference type="InterPro" id="IPR036097">
    <property type="entry name" value="HisK_dim/P_sf"/>
</dbReference>
<dbReference type="Gene3D" id="3.30.565.10">
    <property type="entry name" value="Histidine kinase-like ATPase, C-terminal domain"/>
    <property type="match status" value="1"/>
</dbReference>
<evidence type="ECO:0008006" key="16">
    <source>
        <dbReference type="Google" id="ProtNLM"/>
    </source>
</evidence>
<dbReference type="InterPro" id="IPR022642">
    <property type="entry name" value="CheR_C"/>
</dbReference>
<evidence type="ECO:0000313" key="15">
    <source>
        <dbReference type="Proteomes" id="UP000055136"/>
    </source>
</evidence>
<evidence type="ECO:0000259" key="9">
    <source>
        <dbReference type="PROSITE" id="PS50109"/>
    </source>
</evidence>
<keyword evidence="7" id="KW-0175">Coiled coil</keyword>
<evidence type="ECO:0000259" key="10">
    <source>
        <dbReference type="PROSITE" id="PS50112"/>
    </source>
</evidence>
<evidence type="ECO:0000259" key="11">
    <source>
        <dbReference type="PROSITE" id="PS50113"/>
    </source>
</evidence>
<dbReference type="InterPro" id="IPR022641">
    <property type="entry name" value="CheR_N"/>
</dbReference>
<dbReference type="InterPro" id="IPR000700">
    <property type="entry name" value="PAS-assoc_C"/>
</dbReference>
<dbReference type="PANTHER" id="PTHR24422">
    <property type="entry name" value="CHEMOTAXIS PROTEIN METHYLTRANSFERASE"/>
    <property type="match status" value="1"/>
</dbReference>
<dbReference type="InterPro" id="IPR035965">
    <property type="entry name" value="PAS-like_dom_sf"/>
</dbReference>
<feature type="domain" description="CheB-type methylesterase" evidence="12">
    <location>
        <begin position="48"/>
        <end position="234"/>
    </location>
</feature>
<dbReference type="PANTHER" id="PTHR24422:SF27">
    <property type="entry name" value="PROTEIN-GLUTAMATE O-METHYLTRANSFERASE"/>
    <property type="match status" value="1"/>
</dbReference>
<dbReference type="InterPro" id="IPR035909">
    <property type="entry name" value="CheB_C"/>
</dbReference>
<dbReference type="Pfam" id="PF08448">
    <property type="entry name" value="PAS_4"/>
    <property type="match status" value="1"/>
</dbReference>
<accession>A0A0S2TFT4</accession>
<evidence type="ECO:0000259" key="12">
    <source>
        <dbReference type="PROSITE" id="PS50122"/>
    </source>
</evidence>
<dbReference type="InterPro" id="IPR000673">
    <property type="entry name" value="Sig_transdc_resp-reg_Me-estase"/>
</dbReference>
<dbReference type="Pfam" id="PF08447">
    <property type="entry name" value="PAS_3"/>
    <property type="match status" value="1"/>
</dbReference>
<dbReference type="InterPro" id="IPR003661">
    <property type="entry name" value="HisK_dim/P_dom"/>
</dbReference>
<dbReference type="PROSITE" id="PS50112">
    <property type="entry name" value="PAS"/>
    <property type="match status" value="2"/>
</dbReference>
<dbReference type="InterPro" id="IPR000780">
    <property type="entry name" value="CheR_MeTrfase"/>
</dbReference>
<evidence type="ECO:0000256" key="2">
    <source>
        <dbReference type="ARBA" id="ARBA00001541"/>
    </source>
</evidence>
<dbReference type="Pfam" id="PF02518">
    <property type="entry name" value="HATPase_c"/>
    <property type="match status" value="1"/>
</dbReference>
<comment type="catalytic activity">
    <reaction evidence="1">
        <text>ATP + protein L-histidine = ADP + protein N-phospho-L-histidine.</text>
        <dbReference type="EC" id="2.7.13.3"/>
    </reaction>
</comment>
<dbReference type="KEGG" id="tee:Tel_12750"/>
<dbReference type="GO" id="GO:0006935">
    <property type="term" value="P:chemotaxis"/>
    <property type="evidence" value="ECO:0007669"/>
    <property type="project" value="InterPro"/>
</dbReference>
<reference evidence="14" key="1">
    <citation type="submission" date="2015-10" db="EMBL/GenBank/DDBJ databases">
        <title>Description of Candidatus Tenderia electrophaga gen. nov, sp. nov., an Uncultivated Electroautotroph from a Biocathode Enrichment.</title>
        <authorList>
            <person name="Eddie B.J."/>
            <person name="Malanoski A.P."/>
            <person name="Wang Z."/>
            <person name="Hall R.J."/>
            <person name="Oh S.D."/>
            <person name="Heiner C."/>
            <person name="Lin B."/>
            <person name="Strycharz-Glaven S.M."/>
        </authorList>
    </citation>
    <scope>NUCLEOTIDE SEQUENCE [LARGE SCALE GENOMIC DNA]</scope>
    <source>
        <strain evidence="14">NRL1</strain>
    </source>
</reference>
<dbReference type="InterPro" id="IPR001610">
    <property type="entry name" value="PAC"/>
</dbReference>
<feature type="domain" description="Histidine kinase" evidence="9">
    <location>
        <begin position="1197"/>
        <end position="1411"/>
    </location>
</feature>
<keyword evidence="15" id="KW-1185">Reference proteome</keyword>
<dbReference type="CDD" id="cd00130">
    <property type="entry name" value="PAS"/>
    <property type="match status" value="2"/>
</dbReference>
<dbReference type="GO" id="GO:0005737">
    <property type="term" value="C:cytoplasm"/>
    <property type="evidence" value="ECO:0007669"/>
    <property type="project" value="InterPro"/>
</dbReference>
<dbReference type="InterPro" id="IPR003594">
    <property type="entry name" value="HATPase_dom"/>
</dbReference>
<dbReference type="SMART" id="SM00387">
    <property type="entry name" value="HATPase_c"/>
    <property type="match status" value="1"/>
</dbReference>
<evidence type="ECO:0000256" key="7">
    <source>
        <dbReference type="SAM" id="Coils"/>
    </source>
</evidence>
<dbReference type="Gene3D" id="3.40.50.180">
    <property type="entry name" value="Methylesterase CheB, C-terminal domain"/>
    <property type="match status" value="1"/>
</dbReference>
<dbReference type="CDD" id="cd02440">
    <property type="entry name" value="AdoMet_MTases"/>
    <property type="match status" value="1"/>
</dbReference>
<comment type="caution">
    <text evidence="6">Lacks conserved residue(s) required for the propagation of feature annotation.</text>
</comment>
<keyword evidence="4" id="KW-0808">Transferase</keyword>
<evidence type="ECO:0000256" key="4">
    <source>
        <dbReference type="ARBA" id="ARBA00022679"/>
    </source>
</evidence>
<dbReference type="Pfam" id="PF01739">
    <property type="entry name" value="CheR"/>
    <property type="match status" value="1"/>
</dbReference>
<dbReference type="SUPFAM" id="SSF52738">
    <property type="entry name" value="Methylesterase CheB, C-terminal domain"/>
    <property type="match status" value="1"/>
</dbReference>
<evidence type="ECO:0000259" key="13">
    <source>
        <dbReference type="PROSITE" id="PS50123"/>
    </source>
</evidence>
<dbReference type="Pfam" id="PF01339">
    <property type="entry name" value="CheB_methylest"/>
    <property type="match status" value="1"/>
</dbReference>
<dbReference type="InterPro" id="IPR029063">
    <property type="entry name" value="SAM-dependent_MTases_sf"/>
</dbReference>
<gene>
    <name evidence="14" type="ORF">Tel_12750</name>
</gene>
<dbReference type="PROSITE" id="PS50122">
    <property type="entry name" value="CHEB"/>
    <property type="match status" value="1"/>
</dbReference>
<feature type="domain" description="PAC" evidence="11">
    <location>
        <begin position="991"/>
        <end position="1043"/>
    </location>
</feature>
<dbReference type="SUPFAM" id="SSF53335">
    <property type="entry name" value="S-adenosyl-L-methionine-dependent methyltransferases"/>
    <property type="match status" value="1"/>
</dbReference>